<proteinExistence type="predicted"/>
<dbReference type="InterPro" id="IPR006530">
    <property type="entry name" value="YD"/>
</dbReference>
<name>A0ABQ2EC25_9GAMM</name>
<dbReference type="InterPro" id="IPR025479">
    <property type="entry name" value="DUF4329"/>
</dbReference>
<dbReference type="InterPro" id="IPR050708">
    <property type="entry name" value="T6SS_VgrG/RHS"/>
</dbReference>
<dbReference type="RefSeq" id="WP_132984851.1">
    <property type="nucleotide sequence ID" value="NZ_BMME01000001.1"/>
</dbReference>
<dbReference type="InterPro" id="IPR013783">
    <property type="entry name" value="Ig-like_fold"/>
</dbReference>
<sequence length="1372" mass="149087">MARIVRQGDGTWQFYGEDNSVERYRKGGLPLQINNHHGIGLTFLYGGLNGTQVQKVIHTSGREVVFTWTGDELTSIKAPDNAIYRYTYSHQKIYTGRHLLASTEQPGVVPVKITYHYEGPGFFRFVGKSINDVRYSWFTYDSERRATSTEHAGGAERVTLSYQSGYQNGKPTLTVTETNPLGRVATHNFVGGKLVSVQGHASANCLGSVSTITYDANGYRDVVTGPEGEKTDYDYNPKGQLLKKTEAVGEAYARVTTYTWDTQANRTLSRTIDGVGVNAGKTKYRVSYTYNSRNYVASETVTNLSTLVPASQGQSRTTSYGYSYHANGMPRVITVDGPLTGTGDSKTLTYNASGNLLTVATASGVMATYANHDAMGRPRRVTGPNGAVEEFTYDAAGRMLTSRRSVNGSWHTTTYGYDGLGRLYTVKTPDGQTATTRYDAAWRPVSVHYPEPGGTYVRNRMQYNAMSLPVKTEIERLAFAPVAPVNGSQYVSQVIPSPLYTDRNVTFTVRMKNTGSSAWSTADGYRLVSQSPQFSQDFGVHAVGVPGVVQPGQSVDIPIVARTPATVSNYAFQWKMTGQGQSFGQASPLTTLSLLHAPQPPGPEEPCSPHMPDCQIHVVPEDPYSASGSMAGTLSGPLGVGYRAFTDYDELGRIMARRGNNGQRVDFGYDRSDRLVLTVDADSNETRYHYDKLGRLVRQVDAKLGATVFIYDVAGRITSVTDPTHNVTTYLYDGFGQLWSQSSPDTGTTTFVYSASGLRTSMQRANGSGLSYEYDTQGRVTAINAPGERRTFTYDSCTNGRGMLCSASRIQGSSTLSKAVLTYTPQGQVASRLDTGSGANDATGYAYDGMGRLTWVEYPSGLAVNYVYSGGYLSSIQADLANGSTQGIADEFAYDVTGAVAGWRYANGIVHRRDRDLDGRITGISSVYGASVHQSLTYGHNARELITAITDGVDASMSHQFGYDELGRLTSNSMGGSSTWQDQFDAVGNRLQRLSTSGGVPGTPTVYTIAGQSSRMLAMSGNANRNFQYNAQGNLEATTGWLGNRSYGYDGFDRLTSSTASGVATSYVVNALDQRMRKSGPLGTFRYVYSGQNTLLAQHESNGWKSFVYLGGQPIAMVSASSARYFIHTDHLNRPQLATNTSRQAVWKASNLAYSRAVVLSSIGTGIPLGFPGQVWDEETQTWHNGFRDYDPYTGRYIQSDPIGLSGGLNTYAYVRGNPISLIDPLGLLPGDCYSTEDKAGAAAIAEVNSMSVRRGREFGGWVYSLPGGGFTYTVPRMGISDSVDPGERPASAVGWYHTHGAYTPANGSGNFNWGRGDYSWHYNNADGLVGYLGTPAFEIKKYEQNMFSQWRISILEEPRSNMGTCGCGNEP</sequence>
<comment type="caution">
    <text evidence="4">The sequence shown here is derived from an EMBL/GenBank/DDBJ whole genome shotgun (WGS) entry which is preliminary data.</text>
</comment>
<dbReference type="NCBIfam" id="TIGR01643">
    <property type="entry name" value="YD_repeat_2x"/>
    <property type="match status" value="4"/>
</dbReference>
<feature type="domain" description="Teneurin-like YD-shell" evidence="3">
    <location>
        <begin position="646"/>
        <end position="1201"/>
    </location>
</feature>
<evidence type="ECO:0000256" key="1">
    <source>
        <dbReference type="ARBA" id="ARBA00022737"/>
    </source>
</evidence>
<dbReference type="InterPro" id="IPR056823">
    <property type="entry name" value="TEN-like_YD-shell"/>
</dbReference>
<dbReference type="PANTHER" id="PTHR32305:SF15">
    <property type="entry name" value="PROTEIN RHSA-RELATED"/>
    <property type="match status" value="1"/>
</dbReference>
<dbReference type="Pfam" id="PF14220">
    <property type="entry name" value="DUF4329"/>
    <property type="match status" value="1"/>
</dbReference>
<evidence type="ECO:0000259" key="3">
    <source>
        <dbReference type="Pfam" id="PF25023"/>
    </source>
</evidence>
<evidence type="ECO:0008006" key="6">
    <source>
        <dbReference type="Google" id="ProtNLM"/>
    </source>
</evidence>
<dbReference type="InterPro" id="IPR022385">
    <property type="entry name" value="Rhs_assc_core"/>
</dbReference>
<dbReference type="Proteomes" id="UP000599009">
    <property type="component" value="Unassembled WGS sequence"/>
</dbReference>
<evidence type="ECO:0000313" key="5">
    <source>
        <dbReference type="Proteomes" id="UP000599009"/>
    </source>
</evidence>
<dbReference type="Pfam" id="PF25023">
    <property type="entry name" value="TEN_YD-shell"/>
    <property type="match status" value="2"/>
</dbReference>
<evidence type="ECO:0000313" key="4">
    <source>
        <dbReference type="EMBL" id="GGK04756.1"/>
    </source>
</evidence>
<dbReference type="EMBL" id="BMME01000001">
    <property type="protein sequence ID" value="GGK04756.1"/>
    <property type="molecule type" value="Genomic_DNA"/>
</dbReference>
<dbReference type="PRINTS" id="PR00394">
    <property type="entry name" value="RHSPROTEIN"/>
</dbReference>
<keyword evidence="1" id="KW-0677">Repeat</keyword>
<evidence type="ECO:0000259" key="2">
    <source>
        <dbReference type="Pfam" id="PF14220"/>
    </source>
</evidence>
<accession>A0ABQ2EC25</accession>
<reference evidence="5" key="1">
    <citation type="journal article" date="2019" name="Int. J. Syst. Evol. Microbiol.">
        <title>The Global Catalogue of Microorganisms (GCM) 10K type strain sequencing project: providing services to taxonomists for standard genome sequencing and annotation.</title>
        <authorList>
            <consortium name="The Broad Institute Genomics Platform"/>
            <consortium name="The Broad Institute Genome Sequencing Center for Infectious Disease"/>
            <person name="Wu L."/>
            <person name="Ma J."/>
        </authorList>
    </citation>
    <scope>NUCLEOTIDE SEQUENCE [LARGE SCALE GENOMIC DNA]</scope>
    <source>
        <strain evidence="5">CGMCC 1.8985</strain>
    </source>
</reference>
<dbReference type="Gene3D" id="2.60.40.10">
    <property type="entry name" value="Immunoglobulins"/>
    <property type="match status" value="1"/>
</dbReference>
<dbReference type="Gene3D" id="2.180.10.10">
    <property type="entry name" value="RHS repeat-associated core"/>
    <property type="match status" value="4"/>
</dbReference>
<organism evidence="4 5">
    <name type="scientific">Luteimonas terricola</name>
    <dbReference type="NCBI Taxonomy" id="645597"/>
    <lineage>
        <taxon>Bacteria</taxon>
        <taxon>Pseudomonadati</taxon>
        <taxon>Pseudomonadota</taxon>
        <taxon>Gammaproteobacteria</taxon>
        <taxon>Lysobacterales</taxon>
        <taxon>Lysobacteraceae</taxon>
        <taxon>Luteimonas</taxon>
    </lineage>
</organism>
<dbReference type="NCBIfam" id="TIGR03696">
    <property type="entry name" value="Rhs_assc_core"/>
    <property type="match status" value="1"/>
</dbReference>
<feature type="domain" description="Teneurin-like YD-shell" evidence="3">
    <location>
        <begin position="210"/>
        <end position="434"/>
    </location>
</feature>
<keyword evidence="5" id="KW-1185">Reference proteome</keyword>
<feature type="domain" description="DUF4329" evidence="2">
    <location>
        <begin position="1240"/>
        <end position="1345"/>
    </location>
</feature>
<protein>
    <recommendedName>
        <fullName evidence="6">DUF4329 domain-containing protein</fullName>
    </recommendedName>
</protein>
<gene>
    <name evidence="4" type="ORF">GCM10011394_12320</name>
</gene>
<dbReference type="PANTHER" id="PTHR32305">
    <property type="match status" value="1"/>
</dbReference>